<evidence type="ECO:0000313" key="4">
    <source>
        <dbReference type="Proteomes" id="UP000053660"/>
    </source>
</evidence>
<dbReference type="PROSITE" id="PS51670">
    <property type="entry name" value="SHKT"/>
    <property type="match status" value="1"/>
</dbReference>
<proteinExistence type="predicted"/>
<dbReference type="PANTHER" id="PTHR21724">
    <property type="entry name" value="SHKT DOMAIN-CONTAINING PROTEIN"/>
    <property type="match status" value="1"/>
</dbReference>
<feature type="domain" description="ShKT" evidence="2">
    <location>
        <begin position="58"/>
        <end position="96"/>
    </location>
</feature>
<dbReference type="Pfam" id="PF01549">
    <property type="entry name" value="ShK"/>
    <property type="match status" value="2"/>
</dbReference>
<dbReference type="AlphaFoldDB" id="A0A0B1T993"/>
<comment type="caution">
    <text evidence="1">Lacks conserved residue(s) required for the propagation of feature annotation.</text>
</comment>
<gene>
    <name evidence="3" type="ORF">OESDEN_05955</name>
</gene>
<dbReference type="SMART" id="SM00254">
    <property type="entry name" value="ShKT"/>
    <property type="match status" value="1"/>
</dbReference>
<keyword evidence="4" id="KW-1185">Reference proteome</keyword>
<reference evidence="3 4" key="1">
    <citation type="submission" date="2014-03" db="EMBL/GenBank/DDBJ databases">
        <title>Draft genome of the hookworm Oesophagostomum dentatum.</title>
        <authorList>
            <person name="Mitreva M."/>
        </authorList>
    </citation>
    <scope>NUCLEOTIDE SEQUENCE [LARGE SCALE GENOMIC DNA]</scope>
    <source>
        <strain evidence="3 4">OD-Hann</strain>
    </source>
</reference>
<evidence type="ECO:0000256" key="1">
    <source>
        <dbReference type="PROSITE-ProRule" id="PRU01005"/>
    </source>
</evidence>
<dbReference type="Proteomes" id="UP000053660">
    <property type="component" value="Unassembled WGS sequence"/>
</dbReference>
<evidence type="ECO:0000259" key="2">
    <source>
        <dbReference type="PROSITE" id="PS51670"/>
    </source>
</evidence>
<sequence>MKQTTELKAGGSDDREGSCKVSEQLAFYEAATDDERTAILSTCPKTCGYCCLSEAYQCEDKDKPSIDCTTVTMDMCKSDLWKPVLAENCPKTCGLCKDSPGSE</sequence>
<evidence type="ECO:0000313" key="3">
    <source>
        <dbReference type="EMBL" id="KHJ94118.1"/>
    </source>
</evidence>
<dbReference type="PANTHER" id="PTHR21724:SF0">
    <property type="entry name" value="SHKT DOMAIN-CONTAINING PROTEIN"/>
    <property type="match status" value="1"/>
</dbReference>
<dbReference type="Gene3D" id="1.10.10.1940">
    <property type="match status" value="1"/>
</dbReference>
<dbReference type="InterPro" id="IPR003582">
    <property type="entry name" value="ShKT_dom"/>
</dbReference>
<name>A0A0B1T993_OESDE</name>
<dbReference type="OrthoDB" id="5851695at2759"/>
<accession>A0A0B1T993</accession>
<protein>
    <submittedName>
        <fullName evidence="3">ShTK domain protein</fullName>
    </submittedName>
</protein>
<dbReference type="EMBL" id="KN550458">
    <property type="protein sequence ID" value="KHJ94118.1"/>
    <property type="molecule type" value="Genomic_DNA"/>
</dbReference>
<organism evidence="3 4">
    <name type="scientific">Oesophagostomum dentatum</name>
    <name type="common">Nodular worm</name>
    <dbReference type="NCBI Taxonomy" id="61180"/>
    <lineage>
        <taxon>Eukaryota</taxon>
        <taxon>Metazoa</taxon>
        <taxon>Ecdysozoa</taxon>
        <taxon>Nematoda</taxon>
        <taxon>Chromadorea</taxon>
        <taxon>Rhabditida</taxon>
        <taxon>Rhabditina</taxon>
        <taxon>Rhabditomorpha</taxon>
        <taxon>Strongyloidea</taxon>
        <taxon>Strongylidae</taxon>
        <taxon>Oesophagostomum</taxon>
    </lineage>
</organism>